<evidence type="ECO:0000313" key="2">
    <source>
        <dbReference type="Proteomes" id="UP000507222"/>
    </source>
</evidence>
<evidence type="ECO:0000313" key="1">
    <source>
        <dbReference type="EMBL" id="CAB4268576.1"/>
    </source>
</evidence>
<gene>
    <name evidence="1" type="ORF">CURHAP_LOCUS12374</name>
</gene>
<proteinExistence type="predicted"/>
<reference evidence="1 2" key="1">
    <citation type="submission" date="2020-05" db="EMBL/GenBank/DDBJ databases">
        <authorList>
            <person name="Campoy J."/>
            <person name="Schneeberger K."/>
            <person name="Spophaly S."/>
        </authorList>
    </citation>
    <scope>NUCLEOTIDE SEQUENCE [LARGE SCALE GENOMIC DNA]</scope>
    <source>
        <strain evidence="1">PruArmRojPasFocal</strain>
    </source>
</reference>
<sequence>MSAQKNYAVETPVHLSNSLFDSKTLLITVATPDLICPAMEATIRCLSCQFQ</sequence>
<dbReference type="AlphaFoldDB" id="A0A6J5TWW5"/>
<protein>
    <submittedName>
        <fullName evidence="1">Uncharacterized protein</fullName>
    </submittedName>
</protein>
<dbReference type="Proteomes" id="UP000507222">
    <property type="component" value="Unassembled WGS sequence"/>
</dbReference>
<name>A0A6J5TWW5_PRUAR</name>
<dbReference type="EMBL" id="CAEKDK010000002">
    <property type="protein sequence ID" value="CAB4268576.1"/>
    <property type="molecule type" value="Genomic_DNA"/>
</dbReference>
<accession>A0A6J5TWW5</accession>
<organism evidence="1 2">
    <name type="scientific">Prunus armeniaca</name>
    <name type="common">Apricot</name>
    <name type="synonym">Armeniaca vulgaris</name>
    <dbReference type="NCBI Taxonomy" id="36596"/>
    <lineage>
        <taxon>Eukaryota</taxon>
        <taxon>Viridiplantae</taxon>
        <taxon>Streptophyta</taxon>
        <taxon>Embryophyta</taxon>
        <taxon>Tracheophyta</taxon>
        <taxon>Spermatophyta</taxon>
        <taxon>Magnoliopsida</taxon>
        <taxon>eudicotyledons</taxon>
        <taxon>Gunneridae</taxon>
        <taxon>Pentapetalae</taxon>
        <taxon>rosids</taxon>
        <taxon>fabids</taxon>
        <taxon>Rosales</taxon>
        <taxon>Rosaceae</taxon>
        <taxon>Amygdaloideae</taxon>
        <taxon>Amygdaleae</taxon>
        <taxon>Prunus</taxon>
    </lineage>
</organism>